<dbReference type="InterPro" id="IPR036412">
    <property type="entry name" value="HAD-like_sf"/>
</dbReference>
<comment type="caution">
    <text evidence="4">The sequence shown here is derived from an EMBL/GenBank/DDBJ whole genome shotgun (WGS) entry which is preliminary data.</text>
</comment>
<dbReference type="SUPFAM" id="SSF56784">
    <property type="entry name" value="HAD-like"/>
    <property type="match status" value="1"/>
</dbReference>
<dbReference type="InterPro" id="IPR006381">
    <property type="entry name" value="HAD-SF-IIB-MPGP"/>
</dbReference>
<dbReference type="SFLD" id="SFLDS00003">
    <property type="entry name" value="Haloacid_Dehalogenase"/>
    <property type="match status" value="1"/>
</dbReference>
<keyword evidence="2" id="KW-0378">Hydrolase</keyword>
<dbReference type="OrthoDB" id="193379at2"/>
<dbReference type="InterPro" id="IPR023214">
    <property type="entry name" value="HAD_sf"/>
</dbReference>
<dbReference type="Pfam" id="PF08282">
    <property type="entry name" value="Hydrolase_3"/>
    <property type="match status" value="2"/>
</dbReference>
<accession>Q0FHI9</accession>
<evidence type="ECO:0000256" key="3">
    <source>
        <dbReference type="ARBA" id="ARBA00022842"/>
    </source>
</evidence>
<evidence type="ECO:0000256" key="1">
    <source>
        <dbReference type="ARBA" id="ARBA00022723"/>
    </source>
</evidence>
<organism evidence="4 5">
    <name type="scientific">Salipiger bermudensis (strain DSM 26914 / JCM 13377 / KCTC 12554 / HTCC2601)</name>
    <name type="common">Pelagibaca bermudensis</name>
    <dbReference type="NCBI Taxonomy" id="314265"/>
    <lineage>
        <taxon>Bacteria</taxon>
        <taxon>Pseudomonadati</taxon>
        <taxon>Pseudomonadota</taxon>
        <taxon>Alphaproteobacteria</taxon>
        <taxon>Rhodobacterales</taxon>
        <taxon>Roseobacteraceae</taxon>
        <taxon>Salipiger</taxon>
    </lineage>
</organism>
<dbReference type="PANTHER" id="PTHR10000">
    <property type="entry name" value="PHOSPHOSERINE PHOSPHATASE"/>
    <property type="match status" value="1"/>
</dbReference>
<dbReference type="Gene3D" id="3.40.50.1000">
    <property type="entry name" value="HAD superfamily/HAD-like"/>
    <property type="match status" value="1"/>
</dbReference>
<proteinExistence type="predicted"/>
<name>Q0FHI9_SALBH</name>
<dbReference type="GO" id="GO:0050531">
    <property type="term" value="F:mannosyl-3-phosphoglycerate phosphatase activity"/>
    <property type="evidence" value="ECO:0007669"/>
    <property type="project" value="InterPro"/>
</dbReference>
<dbReference type="STRING" id="314265.R2601_25546"/>
<dbReference type="RefSeq" id="WP_007800710.1">
    <property type="nucleotide sequence ID" value="NZ_DS022276.1"/>
</dbReference>
<keyword evidence="5" id="KW-1185">Reference proteome</keyword>
<dbReference type="GO" id="GO:0051479">
    <property type="term" value="P:mannosylglycerate biosynthetic process"/>
    <property type="evidence" value="ECO:0007669"/>
    <property type="project" value="InterPro"/>
</dbReference>
<dbReference type="GO" id="GO:0005829">
    <property type="term" value="C:cytosol"/>
    <property type="evidence" value="ECO:0007669"/>
    <property type="project" value="TreeGrafter"/>
</dbReference>
<evidence type="ECO:0000313" key="4">
    <source>
        <dbReference type="EMBL" id="EAU43667.1"/>
    </source>
</evidence>
<dbReference type="PANTHER" id="PTHR10000:SF8">
    <property type="entry name" value="HAD SUPERFAMILY HYDROLASE-LIKE, TYPE 3"/>
    <property type="match status" value="1"/>
</dbReference>
<dbReference type="Gene3D" id="3.30.980.20">
    <property type="entry name" value="Putative mannosyl-3-phosphoglycerate phosphatase, domain 2"/>
    <property type="match status" value="1"/>
</dbReference>
<keyword evidence="1" id="KW-0479">Metal-binding</keyword>
<dbReference type="NCBIfam" id="TIGR01486">
    <property type="entry name" value="HAD-SF-IIB-MPGP"/>
    <property type="match status" value="1"/>
</dbReference>
<evidence type="ECO:0000313" key="5">
    <source>
        <dbReference type="Proteomes" id="UP000006230"/>
    </source>
</evidence>
<dbReference type="Proteomes" id="UP000006230">
    <property type="component" value="Unassembled WGS sequence"/>
</dbReference>
<dbReference type="NCBIfam" id="TIGR01484">
    <property type="entry name" value="HAD-SF-IIB"/>
    <property type="match status" value="1"/>
</dbReference>
<dbReference type="HOGENOM" id="CLU_063016_0_0_5"/>
<dbReference type="GO" id="GO:0000287">
    <property type="term" value="F:magnesium ion binding"/>
    <property type="evidence" value="ECO:0007669"/>
    <property type="project" value="TreeGrafter"/>
</dbReference>
<dbReference type="InterPro" id="IPR006379">
    <property type="entry name" value="HAD-SF_hydro_IIB"/>
</dbReference>
<evidence type="ECO:0008006" key="6">
    <source>
        <dbReference type="Google" id="ProtNLM"/>
    </source>
</evidence>
<sequence length="263" mass="28168">MRLIVFTDLDGTLLDHGDYSYSAAMPALQALQAQEIPLILASSKTAAEIAPLHAELGLGDWPIIVENGAQRVTPGANMHDRSAYERLRRVLFELPTELRASYRGFGDMTDQEVAEITGLPPEGARLARLRNFTEPGVWSGDEAGLTAFLAALDTRGVAARRGGRFLTLSFGGTKAQQMAGIMVDLGRDTAIALGDAPNDTEMLETADYGVIIRNDHGQGIPALPGETTGTIIRSEAPGPAGWNACVLTLLDRLGYSKRADRHG</sequence>
<dbReference type="eggNOG" id="COG3769">
    <property type="taxonomic scope" value="Bacteria"/>
</dbReference>
<keyword evidence="3" id="KW-0460">Magnesium</keyword>
<reference evidence="4 5" key="1">
    <citation type="journal article" date="2010" name="J. Bacteriol.">
        <title>Genome sequences of Pelagibaca bermudensis HTCC2601T and Maritimibacter alkaliphilus HTCC2654T, the type strains of two marine Roseobacter genera.</title>
        <authorList>
            <person name="Thrash J.C."/>
            <person name="Cho J.C."/>
            <person name="Ferriera S."/>
            <person name="Johnson J."/>
            <person name="Vergin K.L."/>
            <person name="Giovannoni S.J."/>
        </authorList>
    </citation>
    <scope>NUCLEOTIDE SEQUENCE [LARGE SCALE GENOMIC DNA]</scope>
    <source>
        <strain evidence="5">DSM 26914 / JCM 13377 / KCTC 12554 / HTCC2601</strain>
    </source>
</reference>
<protein>
    <recommendedName>
        <fullName evidence="6">Mannosyl-3-phosphoglycerate phosphatase</fullName>
    </recommendedName>
</protein>
<dbReference type="AlphaFoldDB" id="Q0FHI9"/>
<dbReference type="SFLD" id="SFLDG01142">
    <property type="entry name" value="C2.B.2:_Mannosyl-3-phosphoglyc"/>
    <property type="match status" value="1"/>
</dbReference>
<dbReference type="EMBL" id="AATQ01000072">
    <property type="protein sequence ID" value="EAU43667.1"/>
    <property type="molecule type" value="Genomic_DNA"/>
</dbReference>
<dbReference type="SFLD" id="SFLDG01140">
    <property type="entry name" value="C2.B:_Phosphomannomutase_and_P"/>
    <property type="match status" value="1"/>
</dbReference>
<evidence type="ECO:0000256" key="2">
    <source>
        <dbReference type="ARBA" id="ARBA00022801"/>
    </source>
</evidence>
<gene>
    <name evidence="4" type="ORF">R2601_25546</name>
</gene>